<organism evidence="1 2">
    <name type="scientific">Stephania cephalantha</name>
    <dbReference type="NCBI Taxonomy" id="152367"/>
    <lineage>
        <taxon>Eukaryota</taxon>
        <taxon>Viridiplantae</taxon>
        <taxon>Streptophyta</taxon>
        <taxon>Embryophyta</taxon>
        <taxon>Tracheophyta</taxon>
        <taxon>Spermatophyta</taxon>
        <taxon>Magnoliopsida</taxon>
        <taxon>Ranunculales</taxon>
        <taxon>Menispermaceae</taxon>
        <taxon>Menispermoideae</taxon>
        <taxon>Cissampelideae</taxon>
        <taxon>Stephania</taxon>
    </lineage>
</organism>
<dbReference type="Proteomes" id="UP001419268">
    <property type="component" value="Unassembled WGS sequence"/>
</dbReference>
<sequence length="86" mass="10399">MRVWVRMMKTMTSGMHPLKTYQMVACNSSFQHIQCSYKPICPRNKCTLQFRSFPQFINLSVSVYWIDENEFVYWIDEKDFVRNTSE</sequence>
<accession>A0AAP0F8G5</accession>
<name>A0AAP0F8G5_9MAGN</name>
<proteinExistence type="predicted"/>
<dbReference type="EMBL" id="JBBNAG010000009">
    <property type="protein sequence ID" value="KAK9105860.1"/>
    <property type="molecule type" value="Genomic_DNA"/>
</dbReference>
<protein>
    <submittedName>
        <fullName evidence="1">Uncharacterized protein</fullName>
    </submittedName>
</protein>
<evidence type="ECO:0000313" key="1">
    <source>
        <dbReference type="EMBL" id="KAK9105860.1"/>
    </source>
</evidence>
<gene>
    <name evidence="1" type="ORF">Scep_022704</name>
</gene>
<comment type="caution">
    <text evidence="1">The sequence shown here is derived from an EMBL/GenBank/DDBJ whole genome shotgun (WGS) entry which is preliminary data.</text>
</comment>
<dbReference type="AlphaFoldDB" id="A0AAP0F8G5"/>
<keyword evidence="2" id="KW-1185">Reference proteome</keyword>
<reference evidence="1 2" key="1">
    <citation type="submission" date="2024-01" db="EMBL/GenBank/DDBJ databases">
        <title>Genome assemblies of Stephania.</title>
        <authorList>
            <person name="Yang L."/>
        </authorList>
    </citation>
    <scope>NUCLEOTIDE SEQUENCE [LARGE SCALE GENOMIC DNA]</scope>
    <source>
        <strain evidence="1">JXDWG</strain>
        <tissue evidence="1">Leaf</tissue>
    </source>
</reference>
<evidence type="ECO:0000313" key="2">
    <source>
        <dbReference type="Proteomes" id="UP001419268"/>
    </source>
</evidence>